<accession>S4PK91</accession>
<evidence type="ECO:0000313" key="2">
    <source>
        <dbReference type="EMBL" id="JAA91439.1"/>
    </source>
</evidence>
<protein>
    <submittedName>
        <fullName evidence="2">Uncharacterized protein</fullName>
    </submittedName>
</protein>
<feature type="non-terminal residue" evidence="2">
    <location>
        <position position="74"/>
    </location>
</feature>
<dbReference type="AlphaFoldDB" id="S4PK91"/>
<organism evidence="2">
    <name type="scientific">Pararge aegeria</name>
    <name type="common">speckled wood butterfly</name>
    <dbReference type="NCBI Taxonomy" id="116150"/>
    <lineage>
        <taxon>Eukaryota</taxon>
        <taxon>Metazoa</taxon>
        <taxon>Ecdysozoa</taxon>
        <taxon>Arthropoda</taxon>
        <taxon>Hexapoda</taxon>
        <taxon>Insecta</taxon>
        <taxon>Pterygota</taxon>
        <taxon>Neoptera</taxon>
        <taxon>Endopterygota</taxon>
        <taxon>Lepidoptera</taxon>
        <taxon>Glossata</taxon>
        <taxon>Ditrysia</taxon>
        <taxon>Papilionoidea</taxon>
        <taxon>Nymphalidae</taxon>
        <taxon>Satyrinae</taxon>
        <taxon>Satyrini</taxon>
        <taxon>Parargina</taxon>
        <taxon>Pararge</taxon>
    </lineage>
</organism>
<feature type="region of interest" description="Disordered" evidence="1">
    <location>
        <begin position="1"/>
        <end position="21"/>
    </location>
</feature>
<sequence>WRTCAARQTPAPRLAAPRRAPHPQALVSRGAGVSCSCIYFLLNNVKVLTQFFLSSNIYRPRRQRSLLWRVYCGR</sequence>
<proteinExistence type="predicted"/>
<dbReference type="EMBL" id="GAIX01001121">
    <property type="protein sequence ID" value="JAA91439.1"/>
    <property type="molecule type" value="Transcribed_RNA"/>
</dbReference>
<reference evidence="2" key="1">
    <citation type="journal article" date="2013" name="BMC Genomics">
        <title>Unscrambling butterfly oogenesis.</title>
        <authorList>
            <person name="Carter J.M."/>
            <person name="Baker S.C."/>
            <person name="Pink R."/>
            <person name="Carter D.R."/>
            <person name="Collins A."/>
            <person name="Tomlin J."/>
            <person name="Gibbs M."/>
            <person name="Breuker C.J."/>
        </authorList>
    </citation>
    <scope>NUCLEOTIDE SEQUENCE</scope>
    <source>
        <tissue evidence="2">Ovary</tissue>
    </source>
</reference>
<name>S4PK91_9NEOP</name>
<reference evidence="2" key="2">
    <citation type="submission" date="2013-05" db="EMBL/GenBank/DDBJ databases">
        <authorList>
            <person name="Carter J.-M."/>
            <person name="Baker S.C."/>
            <person name="Pink R."/>
            <person name="Carter D.R.F."/>
            <person name="Collins A."/>
            <person name="Tomlin J."/>
            <person name="Gibbs M."/>
            <person name="Breuker C.J."/>
        </authorList>
    </citation>
    <scope>NUCLEOTIDE SEQUENCE</scope>
    <source>
        <tissue evidence="2">Ovary</tissue>
    </source>
</reference>
<feature type="non-terminal residue" evidence="2">
    <location>
        <position position="1"/>
    </location>
</feature>
<evidence type="ECO:0000256" key="1">
    <source>
        <dbReference type="SAM" id="MobiDB-lite"/>
    </source>
</evidence>